<organism evidence="2 3">
    <name type="scientific">Rhodococcus oxybenzonivorans</name>
    <dbReference type="NCBI Taxonomy" id="1990687"/>
    <lineage>
        <taxon>Bacteria</taxon>
        <taxon>Bacillati</taxon>
        <taxon>Actinomycetota</taxon>
        <taxon>Actinomycetes</taxon>
        <taxon>Mycobacteriales</taxon>
        <taxon>Nocardiaceae</taxon>
        <taxon>Rhodococcus</taxon>
    </lineage>
</organism>
<accession>A0AAE5A849</accession>
<dbReference type="Pfam" id="PF21997">
    <property type="entry name" value="DUF6928"/>
    <property type="match status" value="1"/>
</dbReference>
<comment type="caution">
    <text evidence="2">The sequence shown here is derived from an EMBL/GenBank/DDBJ whole genome shotgun (WGS) entry which is preliminary data.</text>
</comment>
<gene>
    <name evidence="2" type="ORF">R4315_17620</name>
</gene>
<protein>
    <submittedName>
        <fullName evidence="2">Uncharacterized protein</fullName>
    </submittedName>
</protein>
<dbReference type="InterPro" id="IPR053847">
    <property type="entry name" value="DUF6928"/>
</dbReference>
<proteinExistence type="predicted"/>
<evidence type="ECO:0000313" key="3">
    <source>
        <dbReference type="Proteomes" id="UP001185863"/>
    </source>
</evidence>
<dbReference type="EMBL" id="JAWLUP010000046">
    <property type="protein sequence ID" value="MDV7266349.1"/>
    <property type="molecule type" value="Genomic_DNA"/>
</dbReference>
<evidence type="ECO:0000256" key="1">
    <source>
        <dbReference type="SAM" id="MobiDB-lite"/>
    </source>
</evidence>
<reference evidence="2" key="1">
    <citation type="submission" date="2023-10" db="EMBL/GenBank/DDBJ databases">
        <title>Development of a sustainable strategy for remediation of hydrocarbon-contaminated territories based on the waste exchange concept.</title>
        <authorList>
            <person name="Krivoruchko A."/>
        </authorList>
    </citation>
    <scope>NUCLEOTIDE SEQUENCE</scope>
    <source>
        <strain evidence="2">IEGM 68</strain>
    </source>
</reference>
<feature type="region of interest" description="Disordered" evidence="1">
    <location>
        <begin position="213"/>
        <end position="267"/>
    </location>
</feature>
<evidence type="ECO:0000313" key="2">
    <source>
        <dbReference type="EMBL" id="MDV7266349.1"/>
    </source>
</evidence>
<dbReference type="RefSeq" id="WP_317743601.1">
    <property type="nucleotide sequence ID" value="NZ_JAWLUP010000046.1"/>
</dbReference>
<dbReference type="Proteomes" id="UP001185863">
    <property type="component" value="Unassembled WGS sequence"/>
</dbReference>
<sequence length="267" mass="29006">MTVGAKVSTIWYVDAPDPVTVLRGHPQSDPDAAQALASRLYPDLVATRTGSASLSEAAAVDEDGTVYIGCYPGVTVVCSADLAIPRPSTLPESRLPVSAFERIYYVASKPDLAWGSFAMWENGKVARSFSATPVHIHEDLGLPLVWERPYWAGEFPLRYPPGVLPDPQSLPFHPQQFAEGANRNWLGFRYTGPREDSELDPKSLPVLAFTVHRPGEGPAADVEEPETPEPEPVSAPALEPAPEPAPVAVEPPSATRRPGRLRRYFGF</sequence>
<name>A0AAE5A849_9NOCA</name>
<feature type="compositionally biased region" description="Basic residues" evidence="1">
    <location>
        <begin position="257"/>
        <end position="267"/>
    </location>
</feature>
<dbReference type="AlphaFoldDB" id="A0AAE5A849"/>